<evidence type="ECO:0000256" key="1">
    <source>
        <dbReference type="ARBA" id="ARBA00006817"/>
    </source>
</evidence>
<dbReference type="Pfam" id="PF08327">
    <property type="entry name" value="AHSA1"/>
    <property type="match status" value="1"/>
</dbReference>
<comment type="similarity">
    <text evidence="1">Belongs to the AHA1 family.</text>
</comment>
<dbReference type="AlphaFoldDB" id="A0A368MX08"/>
<dbReference type="InterPro" id="IPR013538">
    <property type="entry name" value="ASHA1/2-like_C"/>
</dbReference>
<dbReference type="EMBL" id="QPIE01000005">
    <property type="protein sequence ID" value="RCU42797.1"/>
    <property type="molecule type" value="Genomic_DNA"/>
</dbReference>
<dbReference type="RefSeq" id="WP_114304009.1">
    <property type="nucleotide sequence ID" value="NZ_QPIE01000005.1"/>
</dbReference>
<dbReference type="Gene3D" id="3.30.530.20">
    <property type="match status" value="1"/>
</dbReference>
<feature type="domain" description="Activator of Hsp90 ATPase homologue 1/2-like C-terminal" evidence="2">
    <location>
        <begin position="13"/>
        <end position="131"/>
    </location>
</feature>
<dbReference type="InterPro" id="IPR023393">
    <property type="entry name" value="START-like_dom_sf"/>
</dbReference>
<comment type="caution">
    <text evidence="3">The sequence shown here is derived from an EMBL/GenBank/DDBJ whole genome shotgun (WGS) entry which is preliminary data.</text>
</comment>
<dbReference type="SUPFAM" id="SSF55961">
    <property type="entry name" value="Bet v1-like"/>
    <property type="match status" value="1"/>
</dbReference>
<name>A0A368MX08_9FLAO</name>
<organism evidence="3 4">
    <name type="scientific">Chryseobacterium lacus</name>
    <dbReference type="NCBI Taxonomy" id="2058346"/>
    <lineage>
        <taxon>Bacteria</taxon>
        <taxon>Pseudomonadati</taxon>
        <taxon>Bacteroidota</taxon>
        <taxon>Flavobacteriia</taxon>
        <taxon>Flavobacteriales</taxon>
        <taxon>Weeksellaceae</taxon>
        <taxon>Chryseobacterium group</taxon>
        <taxon>Chryseobacterium</taxon>
    </lineage>
</organism>
<gene>
    <name evidence="3" type="ORF">DQ356_08285</name>
</gene>
<dbReference type="OrthoDB" id="384974at2"/>
<evidence type="ECO:0000313" key="3">
    <source>
        <dbReference type="EMBL" id="RCU42797.1"/>
    </source>
</evidence>
<accession>A0A368MX08</accession>
<keyword evidence="4" id="KW-1185">Reference proteome</keyword>
<evidence type="ECO:0000313" key="4">
    <source>
        <dbReference type="Proteomes" id="UP000252172"/>
    </source>
</evidence>
<evidence type="ECO:0000259" key="2">
    <source>
        <dbReference type="Pfam" id="PF08327"/>
    </source>
</evidence>
<reference evidence="3 4" key="1">
    <citation type="submission" date="2018-07" db="EMBL/GenBank/DDBJ databases">
        <title>Chryseobacterium lacus sp. nov., isolated from lake water.</title>
        <authorList>
            <person name="Li C.-M."/>
        </authorList>
    </citation>
    <scope>NUCLEOTIDE SEQUENCE [LARGE SCALE GENOMIC DNA]</scope>
    <source>
        <strain evidence="3 4">YLOS41</strain>
    </source>
</reference>
<proteinExistence type="inferred from homology"/>
<sequence>MENIILNTTILKPVHEVWEYYTQPEHIKKWNITNENWVCPRAENDLRTGGRFNYRMETKDGSYGFDYAGTFDEVIPQQKLSYTLDDGRKAEVIFNKVDETTTEVFLDIEAETKNPVEMQKNGLDKILHSFELYSENQNSK</sequence>
<protein>
    <submittedName>
        <fullName evidence="3">Activator of HSP90 ATPase</fullName>
    </submittedName>
</protein>
<dbReference type="Proteomes" id="UP000252172">
    <property type="component" value="Unassembled WGS sequence"/>
</dbReference>